<evidence type="ECO:0000259" key="14">
    <source>
        <dbReference type="PROSITE" id="PS50862"/>
    </source>
</evidence>
<evidence type="ECO:0000256" key="6">
    <source>
        <dbReference type="ARBA" id="ARBA00022723"/>
    </source>
</evidence>
<dbReference type="SUPFAM" id="SSF46589">
    <property type="entry name" value="tRNA-binding arm"/>
    <property type="match status" value="1"/>
</dbReference>
<dbReference type="EMBL" id="AP014521">
    <property type="protein sequence ID" value="BAP58515.1"/>
    <property type="molecule type" value="Genomic_DNA"/>
</dbReference>
<evidence type="ECO:0000256" key="4">
    <source>
        <dbReference type="ARBA" id="ARBA00022490"/>
    </source>
</evidence>
<dbReference type="SUPFAM" id="SSF55681">
    <property type="entry name" value="Class II aaRS and biotin synthetases"/>
    <property type="match status" value="1"/>
</dbReference>
<gene>
    <name evidence="13 15" type="primary">pheS</name>
    <name evidence="15" type="ORF">TGUWTKB_2710</name>
</gene>
<evidence type="ECO:0000313" key="15">
    <source>
        <dbReference type="EMBL" id="BAP58515.1"/>
    </source>
</evidence>
<dbReference type="AlphaFoldDB" id="A0A090ARS3"/>
<evidence type="ECO:0000256" key="11">
    <source>
        <dbReference type="ARBA" id="ARBA00023146"/>
    </source>
</evidence>
<dbReference type="HOGENOM" id="CLU_025086_0_1_6"/>
<feature type="domain" description="Aminoacyl-transfer RNA synthetases class-II family profile" evidence="14">
    <location>
        <begin position="161"/>
        <end position="325"/>
    </location>
</feature>
<keyword evidence="10 13" id="KW-0648">Protein biosynthesis</keyword>
<dbReference type="STRING" id="1410383.TGUWTKB_2710"/>
<comment type="catalytic activity">
    <reaction evidence="12 13">
        <text>tRNA(Phe) + L-phenylalanine + ATP = L-phenylalanyl-tRNA(Phe) + AMP + diphosphate + H(+)</text>
        <dbReference type="Rhea" id="RHEA:19413"/>
        <dbReference type="Rhea" id="RHEA-COMP:9668"/>
        <dbReference type="Rhea" id="RHEA-COMP:9699"/>
        <dbReference type="ChEBI" id="CHEBI:15378"/>
        <dbReference type="ChEBI" id="CHEBI:30616"/>
        <dbReference type="ChEBI" id="CHEBI:33019"/>
        <dbReference type="ChEBI" id="CHEBI:58095"/>
        <dbReference type="ChEBI" id="CHEBI:78442"/>
        <dbReference type="ChEBI" id="CHEBI:78531"/>
        <dbReference type="ChEBI" id="CHEBI:456215"/>
        <dbReference type="EC" id="6.1.1.20"/>
    </reaction>
</comment>
<evidence type="ECO:0000256" key="1">
    <source>
        <dbReference type="ARBA" id="ARBA00004496"/>
    </source>
</evidence>
<dbReference type="GO" id="GO:0005737">
    <property type="term" value="C:cytoplasm"/>
    <property type="evidence" value="ECO:0007669"/>
    <property type="project" value="UniProtKB-SubCell"/>
</dbReference>
<dbReference type="NCBIfam" id="TIGR00468">
    <property type="entry name" value="pheS"/>
    <property type="match status" value="1"/>
</dbReference>
<organism evidence="15 16">
    <name type="scientific">Candidatus Tachikawaea gelatinosa</name>
    <dbReference type="NCBI Taxonomy" id="1410383"/>
    <lineage>
        <taxon>Bacteria</taxon>
        <taxon>Pseudomonadati</taxon>
        <taxon>Pseudomonadota</taxon>
        <taxon>Gammaproteobacteria</taxon>
        <taxon>Enterobacterales</taxon>
        <taxon>Enterobacteriaceae</taxon>
        <taxon>Candidatus Tachikawaea</taxon>
    </lineage>
</organism>
<name>A0A090ARS3_9ENTR</name>
<sequence length="327" mass="38804">MYQIEELTTIILEAINKSDNIKNLEKIRIQYLGKKGILTKKIQLLHSMPINERRILGQLINISKKKIIIELTNRKIFLEKEKTNDFLNNEKMDITLPGRNTRCGKLHPIIQTIYEIELFFNNLGFNIVNGLEIENSYYNFDALNIPENHPARTEHDTFWFDEHRLLRTQTSSIQNRIMKKYNPPLRFITSGRVYRNDYDRTHTPMFHQIEGLMVEKNISFANLKWILSSFLKLFFEKDIEIRFRPSYFPFTEPSAEVDIMRSDKKWLEVLGCGMVHPKVLKEGNIDSNLYSGIAFGMGVERLTMLRYKITDLRIFFENDVRFLKQFH</sequence>
<dbReference type="OrthoDB" id="9800719at2"/>
<evidence type="ECO:0000256" key="9">
    <source>
        <dbReference type="ARBA" id="ARBA00022842"/>
    </source>
</evidence>
<reference evidence="16" key="1">
    <citation type="submission" date="2013-11" db="EMBL/GenBank/DDBJ databases">
        <title>Symbiont-containing voluminous jelly as an extraordinary maternal gift for overwintering insect nymphs.</title>
        <authorList>
            <person name="Kaiwa N."/>
            <person name="Hosokawa T."/>
            <person name="Nikoh N."/>
            <person name="Meng X.Y."/>
            <person name="Tanahashi M."/>
            <person name="Moriyama M."/>
            <person name="Maeda T."/>
            <person name="Yamaguchi K."/>
            <person name="Shigenobu S."/>
            <person name="Ito M."/>
            <person name="Fukatsu T."/>
        </authorList>
    </citation>
    <scope>NUCLEOTIDE SEQUENCE [LARGE SCALE GENOMIC DNA]</scope>
    <source>
        <strain evidence="16">UwTKB</strain>
    </source>
</reference>
<evidence type="ECO:0000313" key="16">
    <source>
        <dbReference type="Proteomes" id="UP000031627"/>
    </source>
</evidence>
<dbReference type="InterPro" id="IPR004188">
    <property type="entry name" value="Phe-tRNA_ligase_II_N"/>
</dbReference>
<dbReference type="KEGG" id="sbw:TGUWTKB_2710"/>
<evidence type="ECO:0000256" key="12">
    <source>
        <dbReference type="ARBA" id="ARBA00049255"/>
    </source>
</evidence>
<dbReference type="PANTHER" id="PTHR11538:SF41">
    <property type="entry name" value="PHENYLALANINE--TRNA LIGASE, MITOCHONDRIAL"/>
    <property type="match status" value="1"/>
</dbReference>
<dbReference type="GO" id="GO:0005524">
    <property type="term" value="F:ATP binding"/>
    <property type="evidence" value="ECO:0007669"/>
    <property type="project" value="UniProtKB-UniRule"/>
</dbReference>
<keyword evidence="6 13" id="KW-0479">Metal-binding</keyword>
<dbReference type="GO" id="GO:0000049">
    <property type="term" value="F:tRNA binding"/>
    <property type="evidence" value="ECO:0007669"/>
    <property type="project" value="InterPro"/>
</dbReference>
<evidence type="ECO:0000256" key="7">
    <source>
        <dbReference type="ARBA" id="ARBA00022741"/>
    </source>
</evidence>
<keyword evidence="4 13" id="KW-0963">Cytoplasm</keyword>
<dbReference type="Proteomes" id="UP000031627">
    <property type="component" value="Chromosome"/>
</dbReference>
<dbReference type="InterPro" id="IPR022911">
    <property type="entry name" value="Phe_tRNA_ligase_alpha1_bac"/>
</dbReference>
<keyword evidence="5 13" id="KW-0436">Ligase</keyword>
<keyword evidence="8 13" id="KW-0067">ATP-binding</keyword>
<dbReference type="InterPro" id="IPR002319">
    <property type="entry name" value="Phenylalanyl-tRNA_Synthase"/>
</dbReference>
<proteinExistence type="inferred from homology"/>
<dbReference type="RefSeq" id="WP_041062795.1">
    <property type="nucleotide sequence ID" value="NZ_AP014521.1"/>
</dbReference>
<evidence type="ECO:0000256" key="8">
    <source>
        <dbReference type="ARBA" id="ARBA00022840"/>
    </source>
</evidence>
<evidence type="ECO:0000256" key="13">
    <source>
        <dbReference type="HAMAP-Rule" id="MF_00281"/>
    </source>
</evidence>
<dbReference type="GO" id="GO:0000287">
    <property type="term" value="F:magnesium ion binding"/>
    <property type="evidence" value="ECO:0007669"/>
    <property type="project" value="UniProtKB-UniRule"/>
</dbReference>
<dbReference type="Gene3D" id="3.30.930.10">
    <property type="entry name" value="Bira Bifunctional Protein, Domain 2"/>
    <property type="match status" value="1"/>
</dbReference>
<comment type="subunit">
    <text evidence="3 13">Tetramer of two alpha and two beta subunits.</text>
</comment>
<keyword evidence="16" id="KW-1185">Reference proteome</keyword>
<keyword evidence="9 13" id="KW-0460">Magnesium</keyword>
<dbReference type="CDD" id="cd00496">
    <property type="entry name" value="PheRS_alpha_core"/>
    <property type="match status" value="1"/>
</dbReference>
<evidence type="ECO:0000256" key="5">
    <source>
        <dbReference type="ARBA" id="ARBA00022598"/>
    </source>
</evidence>
<comment type="cofactor">
    <cofactor evidence="13">
        <name>Mg(2+)</name>
        <dbReference type="ChEBI" id="CHEBI:18420"/>
    </cofactor>
    <text evidence="13">Binds 2 magnesium ions per tetramer.</text>
</comment>
<comment type="subcellular location">
    <subcellularLocation>
        <location evidence="1 13">Cytoplasm</location>
    </subcellularLocation>
</comment>
<reference evidence="15 16" key="2">
    <citation type="journal article" date="2014" name="Curr. Biol.">
        <title>Symbiont-Supplemented Maternal Investment Underpinning Host's Ecological Adaptation.</title>
        <authorList>
            <person name="Kaiwa N."/>
            <person name="Hosokawa T."/>
            <person name="Nikoh N."/>
            <person name="Tanahashi M."/>
            <person name="Moriyama M."/>
            <person name="Meng X.Y."/>
            <person name="Maeda T."/>
            <person name="Yamaguchi K."/>
            <person name="Shigenobu S."/>
            <person name="Ito M."/>
            <person name="Fukatsu T."/>
        </authorList>
    </citation>
    <scope>NUCLEOTIDE SEQUENCE [LARGE SCALE GENOMIC DNA]</scope>
    <source>
        <strain evidence="15 16">UwTKB</strain>
    </source>
</reference>
<keyword evidence="7 13" id="KW-0547">Nucleotide-binding</keyword>
<keyword evidence="11 13" id="KW-0030">Aminoacyl-tRNA synthetase</keyword>
<evidence type="ECO:0000256" key="2">
    <source>
        <dbReference type="ARBA" id="ARBA00010207"/>
    </source>
</evidence>
<evidence type="ECO:0000256" key="10">
    <source>
        <dbReference type="ARBA" id="ARBA00022917"/>
    </source>
</evidence>
<accession>A0A090ARS3</accession>
<dbReference type="FunFam" id="3.30.930.10:FF:000003">
    <property type="entry name" value="Phenylalanine--tRNA ligase alpha subunit"/>
    <property type="match status" value="1"/>
</dbReference>
<dbReference type="InterPro" id="IPR004529">
    <property type="entry name" value="Phe-tRNA-synth_IIc_asu"/>
</dbReference>
<dbReference type="InterPro" id="IPR010978">
    <property type="entry name" value="tRNA-bd_arm"/>
</dbReference>
<dbReference type="GO" id="GO:0004826">
    <property type="term" value="F:phenylalanine-tRNA ligase activity"/>
    <property type="evidence" value="ECO:0007669"/>
    <property type="project" value="UniProtKB-UniRule"/>
</dbReference>
<dbReference type="HAMAP" id="MF_00281">
    <property type="entry name" value="Phe_tRNA_synth_alpha1"/>
    <property type="match status" value="1"/>
</dbReference>
<comment type="similarity">
    <text evidence="2 13">Belongs to the class-II aminoacyl-tRNA synthetase family. Phe-tRNA synthetase alpha subunit type 1 subfamily.</text>
</comment>
<dbReference type="PANTHER" id="PTHR11538">
    <property type="entry name" value="PHENYLALANYL-TRNA SYNTHETASE"/>
    <property type="match status" value="1"/>
</dbReference>
<dbReference type="GO" id="GO:0006432">
    <property type="term" value="P:phenylalanyl-tRNA aminoacylation"/>
    <property type="evidence" value="ECO:0007669"/>
    <property type="project" value="UniProtKB-UniRule"/>
</dbReference>
<dbReference type="Pfam" id="PF02912">
    <property type="entry name" value="Phe_tRNA-synt_N"/>
    <property type="match status" value="1"/>
</dbReference>
<feature type="binding site" evidence="13">
    <location>
        <position position="252"/>
    </location>
    <ligand>
        <name>Mg(2+)</name>
        <dbReference type="ChEBI" id="CHEBI:18420"/>
        <note>shared with beta subunit</note>
    </ligand>
</feature>
<evidence type="ECO:0000256" key="3">
    <source>
        <dbReference type="ARBA" id="ARBA00011209"/>
    </source>
</evidence>
<dbReference type="PROSITE" id="PS50862">
    <property type="entry name" value="AA_TRNA_LIGASE_II"/>
    <property type="match status" value="1"/>
</dbReference>
<dbReference type="InterPro" id="IPR045864">
    <property type="entry name" value="aa-tRNA-synth_II/BPL/LPL"/>
</dbReference>
<dbReference type="InterPro" id="IPR006195">
    <property type="entry name" value="aa-tRNA-synth_II"/>
</dbReference>
<dbReference type="Pfam" id="PF01409">
    <property type="entry name" value="tRNA-synt_2d"/>
    <property type="match status" value="1"/>
</dbReference>
<dbReference type="EC" id="6.1.1.20" evidence="13"/>
<protein>
    <recommendedName>
        <fullName evidence="13">Phenylalanine--tRNA ligase alpha subunit</fullName>
        <ecNumber evidence="13">6.1.1.20</ecNumber>
    </recommendedName>
    <alternativeName>
        <fullName evidence="13">Phenylalanyl-tRNA synthetase alpha subunit</fullName>
        <shortName evidence="13">PheRS</shortName>
    </alternativeName>
</protein>